<dbReference type="InterPro" id="IPR000551">
    <property type="entry name" value="MerR-type_HTH_dom"/>
</dbReference>
<evidence type="ECO:0000259" key="2">
    <source>
        <dbReference type="PROSITE" id="PS50937"/>
    </source>
</evidence>
<dbReference type="InterPro" id="IPR009061">
    <property type="entry name" value="DNA-bd_dom_put_sf"/>
</dbReference>
<dbReference type="InterPro" id="IPR036244">
    <property type="entry name" value="TipA-like_antibiotic-bd"/>
</dbReference>
<keyword evidence="1" id="KW-0238">DNA-binding</keyword>
<accession>A0A9X4L5R3</accession>
<evidence type="ECO:0000256" key="1">
    <source>
        <dbReference type="ARBA" id="ARBA00023125"/>
    </source>
</evidence>
<dbReference type="SUPFAM" id="SSF46955">
    <property type="entry name" value="Putative DNA-binding domain"/>
    <property type="match status" value="1"/>
</dbReference>
<evidence type="ECO:0000313" key="4">
    <source>
        <dbReference type="Proteomes" id="UP001152422"/>
    </source>
</evidence>
<reference evidence="3" key="1">
    <citation type="submission" date="2022-05" db="EMBL/GenBank/DDBJ databases">
        <title>Comparative genomics of Staphylococcus equorum isolates.</title>
        <authorList>
            <person name="Luelf R.H."/>
        </authorList>
    </citation>
    <scope>NUCLEOTIDE SEQUENCE</scope>
    <source>
        <strain evidence="3">TMW 2.2497</strain>
    </source>
</reference>
<dbReference type="GO" id="GO:0003677">
    <property type="term" value="F:DNA binding"/>
    <property type="evidence" value="ECO:0007669"/>
    <property type="project" value="UniProtKB-KW"/>
</dbReference>
<gene>
    <name evidence="3" type="ORF">M4L89_10360</name>
</gene>
<dbReference type="Gene3D" id="1.10.490.50">
    <property type="entry name" value="Antibiotic binding domain of TipA-like multidrug resistance regulators"/>
    <property type="match status" value="1"/>
</dbReference>
<comment type="caution">
    <text evidence="3">The sequence shown here is derived from an EMBL/GenBank/DDBJ whole genome shotgun (WGS) entry which is preliminary data.</text>
</comment>
<dbReference type="AlphaFoldDB" id="A0A9X4L5R3"/>
<organism evidence="3 4">
    <name type="scientific">Staphylococcus equorum</name>
    <dbReference type="NCBI Taxonomy" id="246432"/>
    <lineage>
        <taxon>Bacteria</taxon>
        <taxon>Bacillati</taxon>
        <taxon>Bacillota</taxon>
        <taxon>Bacilli</taxon>
        <taxon>Bacillales</taxon>
        <taxon>Staphylococcaceae</taxon>
        <taxon>Staphylococcus</taxon>
    </lineage>
</organism>
<dbReference type="Pfam" id="PF07739">
    <property type="entry name" value="TipAS"/>
    <property type="match status" value="1"/>
</dbReference>
<dbReference type="PANTHER" id="PTHR30204:SF96">
    <property type="entry name" value="CHROMOSOME-ANCHORING PROTEIN RACA"/>
    <property type="match status" value="1"/>
</dbReference>
<dbReference type="Gene3D" id="1.10.1660.10">
    <property type="match status" value="1"/>
</dbReference>
<dbReference type="RefSeq" id="WP_277583397.1">
    <property type="nucleotide sequence ID" value="NZ_JAMBPY010000005.1"/>
</dbReference>
<evidence type="ECO:0000313" key="3">
    <source>
        <dbReference type="EMBL" id="MDG0846623.1"/>
    </source>
</evidence>
<sequence>MKQQFSPKDIANITGISTRTLRYYHEIGLLIPNQVYEQGYRSYNMENLTKLQHILFLRALELTLEEIKRYFESTITEKNEILSTRYEIVLDKRNQFNRILEKLEEHFENHQYEALEIKDFNGFDLTGQYEREAYSKYKDSNYYQAFEQNNARKTKNQQQSYYDKIAQQLEAFFNKMNQLQNEGVTPNQAVDTIEELKCILSIQVPNCDNQFIEYMAHTYEQDERFIKNINKNRNDDFHHYLIQTMRIFVNKEDNLS</sequence>
<name>A0A9X4L5R3_9STAP</name>
<dbReference type="Proteomes" id="UP001152422">
    <property type="component" value="Unassembled WGS sequence"/>
</dbReference>
<feature type="domain" description="HTH merR-type" evidence="2">
    <location>
        <begin position="4"/>
        <end position="73"/>
    </location>
</feature>
<dbReference type="InterPro" id="IPR047057">
    <property type="entry name" value="MerR_fam"/>
</dbReference>
<protein>
    <submittedName>
        <fullName evidence="3">MerR family transcriptional regulator</fullName>
    </submittedName>
</protein>
<dbReference type="PANTHER" id="PTHR30204">
    <property type="entry name" value="REDOX-CYCLING DRUG-SENSING TRANSCRIPTIONAL ACTIVATOR SOXR"/>
    <property type="match status" value="1"/>
</dbReference>
<dbReference type="SUPFAM" id="SSF89082">
    <property type="entry name" value="Antibiotic binding domain of TipA-like multidrug resistance regulators"/>
    <property type="match status" value="1"/>
</dbReference>
<dbReference type="InterPro" id="IPR012925">
    <property type="entry name" value="TipAS_dom"/>
</dbReference>
<dbReference type="GO" id="GO:0003700">
    <property type="term" value="F:DNA-binding transcription factor activity"/>
    <property type="evidence" value="ECO:0007669"/>
    <property type="project" value="InterPro"/>
</dbReference>
<dbReference type="CDD" id="cd01106">
    <property type="entry name" value="HTH_TipAL-Mta"/>
    <property type="match status" value="1"/>
</dbReference>
<keyword evidence="4" id="KW-1185">Reference proteome</keyword>
<dbReference type="SMART" id="SM00422">
    <property type="entry name" value="HTH_MERR"/>
    <property type="match status" value="1"/>
</dbReference>
<dbReference type="Pfam" id="PF13411">
    <property type="entry name" value="MerR_1"/>
    <property type="match status" value="1"/>
</dbReference>
<proteinExistence type="predicted"/>
<dbReference type="EMBL" id="JAMBQA010000005">
    <property type="protein sequence ID" value="MDG0846623.1"/>
    <property type="molecule type" value="Genomic_DNA"/>
</dbReference>
<dbReference type="PROSITE" id="PS50937">
    <property type="entry name" value="HTH_MERR_2"/>
    <property type="match status" value="1"/>
</dbReference>